<proteinExistence type="inferred from homology"/>
<comment type="caution">
    <text evidence="5">The sequence shown here is derived from an EMBL/GenBank/DDBJ whole genome shotgun (WGS) entry which is preliminary data.</text>
</comment>
<name>A0A072R1S8_BARBA</name>
<reference evidence="5 6" key="1">
    <citation type="submission" date="2013-04" db="EMBL/GenBank/DDBJ databases">
        <title>The Genome Sequence of Bartonella bacilliformis Ver097.</title>
        <authorList>
            <consortium name="The Broad Institute Genomics Platform"/>
            <consortium name="The Broad Institute Genome Sequencing Center for Infectious Disease"/>
            <person name="Feldgarden M."/>
            <person name="Kirby J."/>
            <person name="Birtles R."/>
            <person name="Dasch G."/>
            <person name="Hendrix L."/>
            <person name="Koehler J."/>
            <person name="Walker B."/>
            <person name="Young S.K."/>
            <person name="Zeng Q."/>
            <person name="Gargeya S."/>
            <person name="Fitzgerald M."/>
            <person name="Haas B."/>
            <person name="Abouelleil A."/>
            <person name="Allen A.W."/>
            <person name="Alvarado L."/>
            <person name="Arachchi H.M."/>
            <person name="Berlin A.M."/>
            <person name="Chapman S.B."/>
            <person name="Gainer-Dewar J."/>
            <person name="Goldberg J."/>
            <person name="Griggs A."/>
            <person name="Gujja S."/>
            <person name="Hansen M."/>
            <person name="Howarth C."/>
            <person name="Imamovic A."/>
            <person name="Ireland A."/>
            <person name="Larimer J."/>
            <person name="McCowan C."/>
            <person name="Murphy C."/>
            <person name="Pearson M."/>
            <person name="Poon T.W."/>
            <person name="Priest M."/>
            <person name="Roberts A."/>
            <person name="Saif S."/>
            <person name="Shea T."/>
            <person name="Sisk P."/>
            <person name="Sykes S."/>
            <person name="Wortman J."/>
            <person name="Nusbaum C."/>
            <person name="Birren B."/>
        </authorList>
    </citation>
    <scope>NUCLEOTIDE SEQUENCE [LARGE SCALE GENOMIC DNA]</scope>
    <source>
        <strain evidence="5 6">Ver097</strain>
    </source>
</reference>
<protein>
    <recommendedName>
        <fullName evidence="7">TatD family hydrolase</fullName>
    </recommendedName>
</protein>
<evidence type="ECO:0000256" key="4">
    <source>
        <dbReference type="PIRSR" id="PIRSR005902-1"/>
    </source>
</evidence>
<sequence length="258" mass="29157">MMLIDTHCHLDFEDFAQDLDGVIQRALTSDIGRMITISTYVHKLDKLLVIAQNYDQIFCSVGTHPNNAHEEQNIKAEDLIHLSKHPKIVALGEAGLDYHYDYSSPKEQKKSFLEHVIASRETQLPLVIHSRNADTDMEKILYEQMKEGDFPFILHCYSSGMRLAHAGIELGGYVSFSGILTFKNALKIREIAKSVPHERLLVETDAPFLAPIPHRGEINEPSFVCHTAAILAEILDLSIEETAQITTQNAFRLFSKMK</sequence>
<dbReference type="PIRSF" id="PIRSF005902">
    <property type="entry name" value="DNase_TatD"/>
    <property type="match status" value="1"/>
</dbReference>
<dbReference type="PANTHER" id="PTHR46124:SF2">
    <property type="entry name" value="D-AMINOACYL-TRNA DEACYLASE"/>
    <property type="match status" value="1"/>
</dbReference>
<dbReference type="InterPro" id="IPR032466">
    <property type="entry name" value="Metal_Hydrolase"/>
</dbReference>
<dbReference type="GO" id="GO:0046872">
    <property type="term" value="F:metal ion binding"/>
    <property type="evidence" value="ECO:0007669"/>
    <property type="project" value="UniProtKB-KW"/>
</dbReference>
<feature type="binding site" evidence="4">
    <location>
        <position position="155"/>
    </location>
    <ligand>
        <name>a divalent metal cation</name>
        <dbReference type="ChEBI" id="CHEBI:60240"/>
        <label>2</label>
    </ligand>
</feature>
<gene>
    <name evidence="5" type="ORF">H710_00905</name>
</gene>
<dbReference type="EMBL" id="ASIV01000005">
    <property type="protein sequence ID" value="KEG19690.1"/>
    <property type="molecule type" value="Genomic_DNA"/>
</dbReference>
<dbReference type="FunFam" id="3.20.20.140:FF:000005">
    <property type="entry name" value="TatD family hydrolase"/>
    <property type="match status" value="1"/>
</dbReference>
<feature type="binding site" evidence="4">
    <location>
        <position position="205"/>
    </location>
    <ligand>
        <name>a divalent metal cation</name>
        <dbReference type="ChEBI" id="CHEBI:60240"/>
        <label>1</label>
    </ligand>
</feature>
<dbReference type="GO" id="GO:0005829">
    <property type="term" value="C:cytosol"/>
    <property type="evidence" value="ECO:0007669"/>
    <property type="project" value="TreeGrafter"/>
</dbReference>
<dbReference type="PROSITE" id="PS01137">
    <property type="entry name" value="TATD_1"/>
    <property type="match status" value="1"/>
</dbReference>
<organism evidence="5 6">
    <name type="scientific">Bartonella bacilliformis Ver097</name>
    <dbReference type="NCBI Taxonomy" id="1293911"/>
    <lineage>
        <taxon>Bacteria</taxon>
        <taxon>Pseudomonadati</taxon>
        <taxon>Pseudomonadota</taxon>
        <taxon>Alphaproteobacteria</taxon>
        <taxon>Hyphomicrobiales</taxon>
        <taxon>Bartonellaceae</taxon>
        <taxon>Bartonella</taxon>
    </lineage>
</organism>
<feature type="binding site" evidence="4">
    <location>
        <position position="129"/>
    </location>
    <ligand>
        <name>a divalent metal cation</name>
        <dbReference type="ChEBI" id="CHEBI:60240"/>
        <label>2</label>
    </ligand>
</feature>
<dbReference type="GO" id="GO:0004536">
    <property type="term" value="F:DNA nuclease activity"/>
    <property type="evidence" value="ECO:0007669"/>
    <property type="project" value="InterPro"/>
</dbReference>
<dbReference type="AlphaFoldDB" id="A0A072R1S8"/>
<feature type="binding site" evidence="4">
    <location>
        <position position="7"/>
    </location>
    <ligand>
        <name>a divalent metal cation</name>
        <dbReference type="ChEBI" id="CHEBI:60240"/>
        <label>1</label>
    </ligand>
</feature>
<dbReference type="InterPro" id="IPR001130">
    <property type="entry name" value="TatD-like"/>
</dbReference>
<evidence type="ECO:0008006" key="7">
    <source>
        <dbReference type="Google" id="ProtNLM"/>
    </source>
</evidence>
<evidence type="ECO:0000256" key="3">
    <source>
        <dbReference type="ARBA" id="ARBA00022801"/>
    </source>
</evidence>
<keyword evidence="3" id="KW-0378">Hydrolase</keyword>
<dbReference type="GO" id="GO:0016788">
    <property type="term" value="F:hydrolase activity, acting on ester bonds"/>
    <property type="evidence" value="ECO:0007669"/>
    <property type="project" value="InterPro"/>
</dbReference>
<dbReference type="CDD" id="cd01310">
    <property type="entry name" value="TatD_DNAse"/>
    <property type="match status" value="1"/>
</dbReference>
<evidence type="ECO:0000313" key="5">
    <source>
        <dbReference type="EMBL" id="KEG19690.1"/>
    </source>
</evidence>
<feature type="binding site" evidence="4">
    <location>
        <position position="9"/>
    </location>
    <ligand>
        <name>a divalent metal cation</name>
        <dbReference type="ChEBI" id="CHEBI:60240"/>
        <label>1</label>
    </ligand>
</feature>
<accession>A0A072R1S8</accession>
<evidence type="ECO:0000256" key="1">
    <source>
        <dbReference type="ARBA" id="ARBA00009275"/>
    </source>
</evidence>
<dbReference type="InterPro" id="IPR015991">
    <property type="entry name" value="TatD/YcfH-like"/>
</dbReference>
<dbReference type="STRING" id="1293911.H710_00905"/>
<dbReference type="Gene3D" id="3.20.20.140">
    <property type="entry name" value="Metal-dependent hydrolases"/>
    <property type="match status" value="1"/>
</dbReference>
<dbReference type="NCBIfam" id="TIGR00010">
    <property type="entry name" value="YchF/TatD family DNA exonuclease"/>
    <property type="match status" value="1"/>
</dbReference>
<dbReference type="Pfam" id="PF01026">
    <property type="entry name" value="TatD_DNase"/>
    <property type="match status" value="1"/>
</dbReference>
<evidence type="ECO:0000256" key="2">
    <source>
        <dbReference type="ARBA" id="ARBA00022723"/>
    </source>
</evidence>
<dbReference type="PATRIC" id="fig|1293911.3.peg.937"/>
<keyword evidence="2 4" id="KW-0479">Metal-binding</keyword>
<feature type="binding site" evidence="4">
    <location>
        <position position="93"/>
    </location>
    <ligand>
        <name>a divalent metal cation</name>
        <dbReference type="ChEBI" id="CHEBI:60240"/>
        <label>1</label>
    </ligand>
</feature>
<dbReference type="InterPro" id="IPR018228">
    <property type="entry name" value="DNase_TatD-rel_CS"/>
</dbReference>
<dbReference type="HOGENOM" id="CLU_031506_4_2_5"/>
<dbReference type="SUPFAM" id="SSF51556">
    <property type="entry name" value="Metallo-dependent hydrolases"/>
    <property type="match status" value="1"/>
</dbReference>
<dbReference type="Proteomes" id="UP000031740">
    <property type="component" value="Unassembled WGS sequence"/>
</dbReference>
<dbReference type="PANTHER" id="PTHR46124">
    <property type="entry name" value="D-AMINOACYL-TRNA DEACYLASE"/>
    <property type="match status" value="1"/>
</dbReference>
<evidence type="ECO:0000313" key="6">
    <source>
        <dbReference type="Proteomes" id="UP000031740"/>
    </source>
</evidence>
<comment type="similarity">
    <text evidence="1">Belongs to the metallo-dependent hydrolases superfamily. TatD-type hydrolase family.</text>
</comment>